<sequence>MQQMKILQIELYKSGRLEKGFNYRYFVPELINCQWQWSDPLLSTLLEKASFSLGELNSFARLVPNKDLYFENLTRVREKNDLLHWLKYFLIGVDETARESSNTLSAILSLRGRLEKTLSNTAGRRTDTALMLLMHLFEQPVIRIKQVEKICGLSTKAANDLVGLFQQHGILKETSGQARYRIFCFEPYLSLFN</sequence>
<dbReference type="EMBL" id="LACI01000056">
    <property type="protein sequence ID" value="KJU87681.1"/>
    <property type="molecule type" value="Genomic_DNA"/>
</dbReference>
<keyword evidence="2" id="KW-1185">Reference proteome</keyword>
<evidence type="ECO:0000313" key="2">
    <source>
        <dbReference type="Proteomes" id="UP000033423"/>
    </source>
</evidence>
<comment type="caution">
    <text evidence="1">The sequence shown here is derived from an EMBL/GenBank/DDBJ whole genome shotgun (WGS) entry which is preliminary data.</text>
</comment>
<dbReference type="PATRIC" id="fig|29290.4.peg.177"/>
<evidence type="ECO:0000313" key="1">
    <source>
        <dbReference type="EMBL" id="KJU87681.1"/>
    </source>
</evidence>
<organism evidence="1 2">
    <name type="scientific">Candidatus Magnetobacterium bavaricum</name>
    <dbReference type="NCBI Taxonomy" id="29290"/>
    <lineage>
        <taxon>Bacteria</taxon>
        <taxon>Pseudomonadati</taxon>
        <taxon>Nitrospirota</taxon>
        <taxon>Thermodesulfovibrionia</taxon>
        <taxon>Thermodesulfovibrionales</taxon>
        <taxon>Candidatus Magnetobacteriaceae</taxon>
        <taxon>Candidatus Magnetobacterium</taxon>
    </lineage>
</organism>
<dbReference type="AlphaFoldDB" id="A0A0F3H0J0"/>
<dbReference type="Proteomes" id="UP000033423">
    <property type="component" value="Unassembled WGS sequence"/>
</dbReference>
<name>A0A0F3H0J0_9BACT</name>
<accession>A0A0F3H0J0</accession>
<reference evidence="1 2" key="1">
    <citation type="submission" date="2015-02" db="EMBL/GenBank/DDBJ databases">
        <title>Single-cell genomics of uncultivated deep-branching MTB reveals a conserved set of magnetosome genes.</title>
        <authorList>
            <person name="Kolinko S."/>
            <person name="Richter M."/>
            <person name="Glockner F.O."/>
            <person name="Brachmann A."/>
            <person name="Schuler D."/>
        </authorList>
    </citation>
    <scope>NUCLEOTIDE SEQUENCE [LARGE SCALE GENOMIC DNA]</scope>
    <source>
        <strain evidence="1">TM-1</strain>
    </source>
</reference>
<gene>
    <name evidence="1" type="ORF">MBAV_000123</name>
</gene>
<protein>
    <submittedName>
        <fullName evidence="1">Filamentation induced by cAMP protein fic</fullName>
    </submittedName>
</protein>
<proteinExistence type="predicted"/>